<feature type="compositionally biased region" description="Acidic residues" evidence="17">
    <location>
        <begin position="177"/>
        <end position="189"/>
    </location>
</feature>
<feature type="compositionally biased region" description="Basic residues" evidence="17">
    <location>
        <begin position="774"/>
        <end position="783"/>
    </location>
</feature>
<dbReference type="FunFam" id="3.40.50.300:FF:000524">
    <property type="entry name" value="ATP-dependent RNA helicase DDX42"/>
    <property type="match status" value="1"/>
</dbReference>
<feature type="domain" description="Helicase C-terminal" evidence="19">
    <location>
        <begin position="492"/>
        <end position="636"/>
    </location>
</feature>
<evidence type="ECO:0000313" key="21">
    <source>
        <dbReference type="Proteomes" id="UP000694920"/>
    </source>
</evidence>
<dbReference type="GO" id="GO:0005634">
    <property type="term" value="C:nucleus"/>
    <property type="evidence" value="ECO:0007669"/>
    <property type="project" value="UniProtKB-SubCell"/>
</dbReference>
<dbReference type="Pfam" id="PF00270">
    <property type="entry name" value="DEAD"/>
    <property type="match status" value="1"/>
</dbReference>
<evidence type="ECO:0000259" key="18">
    <source>
        <dbReference type="PROSITE" id="PS51192"/>
    </source>
</evidence>
<keyword evidence="10" id="KW-0539">Nucleus</keyword>
<dbReference type="GO" id="GO:0003676">
    <property type="term" value="F:nucleic acid binding"/>
    <property type="evidence" value="ECO:0007669"/>
    <property type="project" value="InterPro"/>
</dbReference>
<dbReference type="EC" id="3.6.4.13" evidence="3"/>
<dbReference type="GO" id="GO:0005524">
    <property type="term" value="F:ATP binding"/>
    <property type="evidence" value="ECO:0007669"/>
    <property type="project" value="UniProtKB-KW"/>
</dbReference>
<evidence type="ECO:0000256" key="12">
    <source>
        <dbReference type="ARBA" id="ARBA00061633"/>
    </source>
</evidence>
<accession>A0AAJ7W6H4</accession>
<evidence type="ECO:0000256" key="17">
    <source>
        <dbReference type="SAM" id="MobiDB-lite"/>
    </source>
</evidence>
<dbReference type="SUPFAM" id="SSF52540">
    <property type="entry name" value="P-loop containing nucleoside triphosphate hydrolases"/>
    <property type="match status" value="2"/>
</dbReference>
<protein>
    <recommendedName>
        <fullName evidence="13">ATP-dependent RNA helicase DDX42</fullName>
        <ecNumber evidence="3">3.6.4.13</ecNumber>
    </recommendedName>
    <alternativeName>
        <fullName evidence="14">DEAD box protein 42</fullName>
    </alternativeName>
</protein>
<reference evidence="22 23" key="1">
    <citation type="submission" date="2025-04" db="UniProtKB">
        <authorList>
            <consortium name="RefSeq"/>
        </authorList>
    </citation>
    <scope>IDENTIFICATION</scope>
</reference>
<keyword evidence="5 16" id="KW-0547">Nucleotide-binding</keyword>
<dbReference type="InterPro" id="IPR014001">
    <property type="entry name" value="Helicase_ATP-bd"/>
</dbReference>
<evidence type="ECO:0000256" key="16">
    <source>
        <dbReference type="RuleBase" id="RU000492"/>
    </source>
</evidence>
<keyword evidence="6 16" id="KW-0378">Hydrolase</keyword>
<dbReference type="PROSITE" id="PS51194">
    <property type="entry name" value="HELICASE_CTER"/>
    <property type="match status" value="1"/>
</dbReference>
<evidence type="ECO:0000313" key="24">
    <source>
        <dbReference type="RefSeq" id="XP_024945652.1"/>
    </source>
</evidence>
<feature type="region of interest" description="Disordered" evidence="17">
    <location>
        <begin position="720"/>
        <end position="783"/>
    </location>
</feature>
<dbReference type="InterPro" id="IPR027417">
    <property type="entry name" value="P-loop_NTPase"/>
</dbReference>
<dbReference type="InterPro" id="IPR001650">
    <property type="entry name" value="Helicase_C-like"/>
</dbReference>
<evidence type="ECO:0000259" key="19">
    <source>
        <dbReference type="PROSITE" id="PS51194"/>
    </source>
</evidence>
<dbReference type="Proteomes" id="UP000694920">
    <property type="component" value="Unplaced"/>
</dbReference>
<evidence type="ECO:0000256" key="15">
    <source>
        <dbReference type="PROSITE-ProRule" id="PRU00552"/>
    </source>
</evidence>
<dbReference type="RefSeq" id="XP_024945652.1">
    <property type="nucleotide sequence ID" value="XM_025089884.1"/>
</dbReference>
<name>A0AAJ7W6H4_CEPCN</name>
<feature type="region of interest" description="Disordered" evidence="17">
    <location>
        <begin position="171"/>
        <end position="204"/>
    </location>
</feature>
<evidence type="ECO:0000259" key="20">
    <source>
        <dbReference type="PROSITE" id="PS51195"/>
    </source>
</evidence>
<comment type="catalytic activity">
    <reaction evidence="11">
        <text>ATP + H2O = ADP + phosphate + H(+)</text>
        <dbReference type="Rhea" id="RHEA:13065"/>
        <dbReference type="ChEBI" id="CHEBI:15377"/>
        <dbReference type="ChEBI" id="CHEBI:15378"/>
        <dbReference type="ChEBI" id="CHEBI:30616"/>
        <dbReference type="ChEBI" id="CHEBI:43474"/>
        <dbReference type="ChEBI" id="CHEBI:456216"/>
        <dbReference type="EC" id="3.6.4.13"/>
    </reaction>
</comment>
<comment type="subcellular location">
    <subcellularLocation>
        <location evidence="2">Cytoplasm</location>
    </subcellularLocation>
    <subcellularLocation>
        <location evidence="1">Nucleus</location>
    </subcellularLocation>
</comment>
<evidence type="ECO:0000256" key="2">
    <source>
        <dbReference type="ARBA" id="ARBA00004496"/>
    </source>
</evidence>
<dbReference type="RefSeq" id="XP_015605428.1">
    <property type="nucleotide sequence ID" value="XM_015749942.2"/>
</dbReference>
<feature type="compositionally biased region" description="Low complexity" evidence="17">
    <location>
        <begin position="672"/>
        <end position="684"/>
    </location>
</feature>
<evidence type="ECO:0000256" key="14">
    <source>
        <dbReference type="ARBA" id="ARBA00075438"/>
    </source>
</evidence>
<dbReference type="GO" id="GO:0005737">
    <property type="term" value="C:cytoplasm"/>
    <property type="evidence" value="ECO:0007669"/>
    <property type="project" value="UniProtKB-SubCell"/>
</dbReference>
<evidence type="ECO:0000256" key="3">
    <source>
        <dbReference type="ARBA" id="ARBA00012552"/>
    </source>
</evidence>
<evidence type="ECO:0000256" key="7">
    <source>
        <dbReference type="ARBA" id="ARBA00022806"/>
    </source>
</evidence>
<dbReference type="GO" id="GO:0003724">
    <property type="term" value="F:RNA helicase activity"/>
    <property type="evidence" value="ECO:0007669"/>
    <property type="project" value="UniProtKB-EC"/>
</dbReference>
<feature type="short sequence motif" description="Q motif" evidence="15">
    <location>
        <begin position="256"/>
        <end position="284"/>
    </location>
</feature>
<dbReference type="KEGG" id="ccin:107272622"/>
<keyword evidence="21" id="KW-1185">Reference proteome</keyword>
<feature type="region of interest" description="Disordered" evidence="17">
    <location>
        <begin position="67"/>
        <end position="115"/>
    </location>
</feature>
<dbReference type="CDD" id="cd17952">
    <property type="entry name" value="DEADc_DDX42"/>
    <property type="match status" value="1"/>
</dbReference>
<feature type="region of interest" description="Disordered" evidence="17">
    <location>
        <begin position="20"/>
        <end position="41"/>
    </location>
</feature>
<keyword evidence="9" id="KW-0175">Coiled coil</keyword>
<dbReference type="GeneID" id="107272622"/>
<dbReference type="AlphaFoldDB" id="A0AAJ7W6H4"/>
<organism evidence="21 24">
    <name type="scientific">Cephus cinctus</name>
    <name type="common">Wheat stem sawfly</name>
    <dbReference type="NCBI Taxonomy" id="211228"/>
    <lineage>
        <taxon>Eukaryota</taxon>
        <taxon>Metazoa</taxon>
        <taxon>Ecdysozoa</taxon>
        <taxon>Arthropoda</taxon>
        <taxon>Hexapoda</taxon>
        <taxon>Insecta</taxon>
        <taxon>Pterygota</taxon>
        <taxon>Neoptera</taxon>
        <taxon>Endopterygota</taxon>
        <taxon>Hymenoptera</taxon>
        <taxon>Cephoidea</taxon>
        <taxon>Cephidae</taxon>
        <taxon>Cephus</taxon>
    </lineage>
</organism>
<evidence type="ECO:0000256" key="6">
    <source>
        <dbReference type="ARBA" id="ARBA00022801"/>
    </source>
</evidence>
<feature type="domain" description="Helicase ATP-binding" evidence="18">
    <location>
        <begin position="287"/>
        <end position="462"/>
    </location>
</feature>
<evidence type="ECO:0000256" key="10">
    <source>
        <dbReference type="ARBA" id="ARBA00023242"/>
    </source>
</evidence>
<evidence type="ECO:0000256" key="8">
    <source>
        <dbReference type="ARBA" id="ARBA00022840"/>
    </source>
</evidence>
<evidence type="ECO:0000256" key="13">
    <source>
        <dbReference type="ARBA" id="ARBA00068282"/>
    </source>
</evidence>
<dbReference type="PROSITE" id="PS51192">
    <property type="entry name" value="HELICASE_ATP_BIND_1"/>
    <property type="match status" value="1"/>
</dbReference>
<dbReference type="SMART" id="SM00487">
    <property type="entry name" value="DEXDc"/>
    <property type="match status" value="1"/>
</dbReference>
<dbReference type="InterPro" id="IPR011545">
    <property type="entry name" value="DEAD/DEAH_box_helicase_dom"/>
</dbReference>
<evidence type="ECO:0000256" key="5">
    <source>
        <dbReference type="ARBA" id="ARBA00022741"/>
    </source>
</evidence>
<feature type="domain" description="DEAD-box RNA helicase Q" evidence="20">
    <location>
        <begin position="256"/>
        <end position="284"/>
    </location>
</feature>
<evidence type="ECO:0000256" key="4">
    <source>
        <dbReference type="ARBA" id="ARBA00022490"/>
    </source>
</evidence>
<feature type="compositionally biased region" description="Basic and acidic residues" evidence="17">
    <location>
        <begin position="98"/>
        <end position="109"/>
    </location>
</feature>
<dbReference type="RefSeq" id="XP_015605429.1">
    <property type="nucleotide sequence ID" value="XM_015749943.2"/>
</dbReference>
<comment type="similarity">
    <text evidence="12">Belongs to the DEAD box helicase family. DDX42 subfamily.</text>
</comment>
<dbReference type="GO" id="GO:0010468">
    <property type="term" value="P:regulation of gene expression"/>
    <property type="evidence" value="ECO:0007669"/>
    <property type="project" value="UniProtKB-ARBA"/>
</dbReference>
<sequence length="783" mass="87023">MSYHRGGGNKPKGFGFAGFQMSGTKRSGANIPPPPQNSALSKQGYHTMNAITENALSACWGIPKKRSKTEEEYFEDDDEPPTSSLEYIPAPGSPTYDMMKKNDRKGRDSDSEEDPLDAFMAGIDAEVKKNTFDAQFTEEERKEEKPKGFRADIDGEDDEESYYRYMEENPTAGLQQEESDQEIEYDEDGNPIAPPKKKDIDPLPSIDHSEIQYEAFEKNFYNVHEEIASLGKQQIEELRKTLGIKVTGPSPPNPVTSFAHFCFDDALMKTIRKNEYTQPTPIQAQAVPTALSGRDLIGIAKTGSGKTAAFIWPMLVHIMDQKELKHGDGPIGLILAPTRELSQQIYQEAKKFGKVYNIQVCCCYGGGSKWEQSKALEGGAEIVVATPGRMIDLVKMKATNLSRVTFLVLDEADRMFDMGFEPQVRSICNHVRPDRQTLLFSATFKKRVEKLARDVLTDPVRIVQGDVGEANTDVTQHVIMFHNNPAGKWSWLLHNIVEYLSAGSLLIFVTKKLNAEELANNLKLKEFDVLLLHGDMDQVERNKVITAFKKKEVSILVATDVAARGLDIPHIKTVVNYDVARDIDTHTHRIGRTGRAGEKGTAYTLVTEKDKEFAGHLVRNLEGANQEVPKGLMDLAMQSAWFRKSRFKGGKGKSLNVGGAGLGFRGRPEPPSGQSCGGSSSQPPKDISEVVKKLERHGPGSDRLSAMKAAFRSQYNTQFRASSDHTWEQTIQPASVIMPPPPPVGLSANSSTEDVNSQDGQNSENPGNQEKVERKRVRKSRWE</sequence>
<feature type="region of interest" description="Disordered" evidence="17">
    <location>
        <begin position="658"/>
        <end position="685"/>
    </location>
</feature>
<dbReference type="Gene3D" id="3.40.50.300">
    <property type="entry name" value="P-loop containing nucleotide triphosphate hydrolases"/>
    <property type="match status" value="2"/>
</dbReference>
<evidence type="ECO:0000256" key="11">
    <source>
        <dbReference type="ARBA" id="ARBA00047984"/>
    </source>
</evidence>
<evidence type="ECO:0000313" key="22">
    <source>
        <dbReference type="RefSeq" id="XP_015605428.1"/>
    </source>
</evidence>
<keyword evidence="4" id="KW-0963">Cytoplasm</keyword>
<gene>
    <name evidence="22 23 24" type="primary">LOC107272622</name>
</gene>
<dbReference type="InterPro" id="IPR000629">
    <property type="entry name" value="RNA-helicase_DEAD-box_CS"/>
</dbReference>
<feature type="compositionally biased region" description="Polar residues" evidence="17">
    <location>
        <begin position="747"/>
        <end position="768"/>
    </location>
</feature>
<dbReference type="InterPro" id="IPR014014">
    <property type="entry name" value="RNA_helicase_DEAD_Q_motif"/>
</dbReference>
<dbReference type="SMART" id="SM00490">
    <property type="entry name" value="HELICc"/>
    <property type="match status" value="1"/>
</dbReference>
<evidence type="ECO:0000256" key="9">
    <source>
        <dbReference type="ARBA" id="ARBA00023054"/>
    </source>
</evidence>
<dbReference type="PROSITE" id="PS51195">
    <property type="entry name" value="Q_MOTIF"/>
    <property type="match status" value="1"/>
</dbReference>
<dbReference type="CDD" id="cd18787">
    <property type="entry name" value="SF2_C_DEAD"/>
    <property type="match status" value="1"/>
</dbReference>
<evidence type="ECO:0000256" key="1">
    <source>
        <dbReference type="ARBA" id="ARBA00004123"/>
    </source>
</evidence>
<dbReference type="PANTHER" id="PTHR47958">
    <property type="entry name" value="ATP-DEPENDENT RNA HELICASE DBP3"/>
    <property type="match status" value="1"/>
</dbReference>
<keyword evidence="8 16" id="KW-0067">ATP-binding</keyword>
<proteinExistence type="inferred from homology"/>
<dbReference type="Pfam" id="PF00271">
    <property type="entry name" value="Helicase_C"/>
    <property type="match status" value="1"/>
</dbReference>
<dbReference type="FunFam" id="3.40.50.300:FF:000079">
    <property type="entry name" value="probable ATP-dependent RNA helicase DDX17"/>
    <property type="match status" value="1"/>
</dbReference>
<dbReference type="GO" id="GO:0016787">
    <property type="term" value="F:hydrolase activity"/>
    <property type="evidence" value="ECO:0007669"/>
    <property type="project" value="UniProtKB-KW"/>
</dbReference>
<dbReference type="PROSITE" id="PS00039">
    <property type="entry name" value="DEAD_ATP_HELICASE"/>
    <property type="match status" value="1"/>
</dbReference>
<keyword evidence="7 16" id="KW-0347">Helicase</keyword>
<evidence type="ECO:0000313" key="23">
    <source>
        <dbReference type="RefSeq" id="XP_015605429.1"/>
    </source>
</evidence>